<evidence type="ECO:0000259" key="1">
    <source>
        <dbReference type="Pfam" id="PF00501"/>
    </source>
</evidence>
<dbReference type="Gene3D" id="3.40.50.12780">
    <property type="entry name" value="N-terminal domain of ligase-like"/>
    <property type="match status" value="1"/>
</dbReference>
<sequence length="459" mass="49333">MATILEFKKAHGSATAPEFRSIPEIVHEHATARPGSTAIVCNDEAIDYAALGATMDRVAASLQRADVAKGSVVAICGPSSIAYATAFLGALQAGATVAPLPSHVSKEQLLAMLGDCAATHLFLGSDLNRALSAMPTDIKRIPLDTSLANSAFNAWLTSAASKAQHVNVGANDAFNIVYSSGASSLSQGIIQSHGMRWAQSKAGAEFGFNESAVTLCAMPIESNTTLVSFFAALVGGGKIVLMPQFDARRYLELAQNHGATHTMLPPAHYQRIMEMPDFAAYDLSAFRQKFTISGPFSAAFKKQIVERWPGRLVEYYGTTEGGGVCMLDAHNFPHKLHTVGKPAPGSDIRVVDKFGEEVAPGNVGEVVGRSAAMMTGYLNRSIQPSEVWWHDKVGRPFIRTGDIGQLDQDGFLTLIDRRRGAIVAGAAARDTAETTEKPATGSRRAKVHRRRKKQLWYQY</sequence>
<organism evidence="2 3">
    <name type="scientific">Steroidobacter agaridevorans</name>
    <dbReference type="NCBI Taxonomy" id="2695856"/>
    <lineage>
        <taxon>Bacteria</taxon>
        <taxon>Pseudomonadati</taxon>
        <taxon>Pseudomonadota</taxon>
        <taxon>Gammaproteobacteria</taxon>
        <taxon>Steroidobacterales</taxon>
        <taxon>Steroidobacteraceae</taxon>
        <taxon>Steroidobacter</taxon>
    </lineage>
</organism>
<evidence type="ECO:0000313" key="2">
    <source>
        <dbReference type="EMBL" id="GFE82439.1"/>
    </source>
</evidence>
<reference evidence="3" key="1">
    <citation type="submission" date="2020-01" db="EMBL/GenBank/DDBJ databases">
        <title>'Steroidobacter agaridevorans' sp. nov., agar-degrading bacteria isolated from rhizosphere soils.</title>
        <authorList>
            <person name="Ikenaga M."/>
            <person name="Kataoka M."/>
            <person name="Murouchi A."/>
            <person name="Katsuragi S."/>
            <person name="Sakai M."/>
        </authorList>
    </citation>
    <scope>NUCLEOTIDE SEQUENCE [LARGE SCALE GENOMIC DNA]</scope>
    <source>
        <strain evidence="3">YU21-B</strain>
    </source>
</reference>
<dbReference type="GO" id="GO:0016405">
    <property type="term" value="F:CoA-ligase activity"/>
    <property type="evidence" value="ECO:0007669"/>
    <property type="project" value="TreeGrafter"/>
</dbReference>
<dbReference type="Pfam" id="PF00501">
    <property type="entry name" value="AMP-binding"/>
    <property type="match status" value="1"/>
</dbReference>
<gene>
    <name evidence="2" type="ORF">GCM10011487_44390</name>
</gene>
<dbReference type="PANTHER" id="PTHR24096">
    <property type="entry name" value="LONG-CHAIN-FATTY-ACID--COA LIGASE"/>
    <property type="match status" value="1"/>
</dbReference>
<dbReference type="AlphaFoldDB" id="A0A829YGR7"/>
<name>A0A829YGR7_9GAMM</name>
<accession>A0A829YGR7</accession>
<proteinExistence type="predicted"/>
<keyword evidence="2" id="KW-0436">Ligase</keyword>
<protein>
    <submittedName>
        <fullName evidence="2">4-coumarate--CoA ligase</fullName>
    </submittedName>
</protein>
<dbReference type="InterPro" id="IPR000873">
    <property type="entry name" value="AMP-dep_synth/lig_dom"/>
</dbReference>
<dbReference type="InterPro" id="IPR042099">
    <property type="entry name" value="ANL_N_sf"/>
</dbReference>
<dbReference type="RefSeq" id="WP_161814084.1">
    <property type="nucleotide sequence ID" value="NZ_BLJN01000004.1"/>
</dbReference>
<dbReference type="Proteomes" id="UP000445000">
    <property type="component" value="Unassembled WGS sequence"/>
</dbReference>
<evidence type="ECO:0000313" key="3">
    <source>
        <dbReference type="Proteomes" id="UP000445000"/>
    </source>
</evidence>
<keyword evidence="3" id="KW-1185">Reference proteome</keyword>
<comment type="caution">
    <text evidence="2">The sequence shown here is derived from an EMBL/GenBank/DDBJ whole genome shotgun (WGS) entry which is preliminary data.</text>
</comment>
<dbReference type="SUPFAM" id="SSF56801">
    <property type="entry name" value="Acetyl-CoA synthetase-like"/>
    <property type="match status" value="1"/>
</dbReference>
<dbReference type="EMBL" id="BLJN01000004">
    <property type="protein sequence ID" value="GFE82439.1"/>
    <property type="molecule type" value="Genomic_DNA"/>
</dbReference>
<feature type="domain" description="AMP-dependent synthetase/ligase" evidence="1">
    <location>
        <begin position="27"/>
        <end position="378"/>
    </location>
</feature>